<evidence type="ECO:0000313" key="3">
    <source>
        <dbReference type="Proteomes" id="UP000292886"/>
    </source>
</evidence>
<feature type="transmembrane region" description="Helical" evidence="1">
    <location>
        <begin position="219"/>
        <end position="239"/>
    </location>
</feature>
<name>A0A4V1AIP4_9LACO</name>
<protein>
    <submittedName>
        <fullName evidence="2">TIGR02206 family membrane protein</fullName>
    </submittedName>
</protein>
<evidence type="ECO:0000256" key="1">
    <source>
        <dbReference type="SAM" id="Phobius"/>
    </source>
</evidence>
<dbReference type="EMBL" id="CP037940">
    <property type="protein sequence ID" value="QBO36215.1"/>
    <property type="molecule type" value="Genomic_DNA"/>
</dbReference>
<dbReference type="Pfam" id="PF14808">
    <property type="entry name" value="TMEM164"/>
    <property type="match status" value="1"/>
</dbReference>
<proteinExistence type="predicted"/>
<gene>
    <name evidence="2" type="ORF">EQG49_06960</name>
</gene>
<keyword evidence="3" id="KW-1185">Reference proteome</keyword>
<dbReference type="Proteomes" id="UP000292886">
    <property type="component" value="Chromosome"/>
</dbReference>
<keyword evidence="1" id="KW-0472">Membrane</keyword>
<keyword evidence="1" id="KW-1133">Transmembrane helix</keyword>
<dbReference type="InterPro" id="IPR011737">
    <property type="entry name" value="CHP02206_TP0381"/>
</dbReference>
<feature type="transmembrane region" description="Helical" evidence="1">
    <location>
        <begin position="83"/>
        <end position="102"/>
    </location>
</feature>
<feature type="transmembrane region" description="Helical" evidence="1">
    <location>
        <begin position="172"/>
        <end position="199"/>
    </location>
</feature>
<organism evidence="2 3">
    <name type="scientific">Periweissella cryptocerci</name>
    <dbReference type="NCBI Taxonomy" id="2506420"/>
    <lineage>
        <taxon>Bacteria</taxon>
        <taxon>Bacillati</taxon>
        <taxon>Bacillota</taxon>
        <taxon>Bacilli</taxon>
        <taxon>Lactobacillales</taxon>
        <taxon>Lactobacillaceae</taxon>
        <taxon>Periweissella</taxon>
    </lineage>
</organism>
<sequence>MFNYLLTYRNQIPNNIGFGQFSVTHISVVIVALMWIWYFAKQYRAADTYKKIIYRRRLALTIVVLEVAKEGYLALTGQFQPELLPFHLCGMSIFICAIDAFWARDKINQTTRQILYCLTLPGAAMAILFPDWAEYPIMNVFAWQSFIIHTLLIAYAFILLKSGELVPDFRQLWRPVGFLAAVVPFVLFINAKLGTNFYFLNTSAPGSPLEILQTTFGNYYVLSMILMVALAWFFMYIPWEIKKHRDWKRQFNAVLFYENNV</sequence>
<accession>A0A4V1AIP4</accession>
<dbReference type="AlphaFoldDB" id="A0A4V1AIP4"/>
<dbReference type="KEGG" id="wei:EQG49_06960"/>
<evidence type="ECO:0000313" key="2">
    <source>
        <dbReference type="EMBL" id="QBO36215.1"/>
    </source>
</evidence>
<feature type="transmembrane region" description="Helical" evidence="1">
    <location>
        <begin position="141"/>
        <end position="160"/>
    </location>
</feature>
<dbReference type="NCBIfam" id="TIGR02206">
    <property type="entry name" value="intg_mem_TP0381"/>
    <property type="match status" value="1"/>
</dbReference>
<feature type="transmembrane region" description="Helical" evidence="1">
    <location>
        <begin position="114"/>
        <end position="129"/>
    </location>
</feature>
<reference evidence="3" key="1">
    <citation type="submission" date="2019-03" db="EMBL/GenBank/DDBJ databases">
        <title>Weissella sp. 26KH-42 Genome sequencing.</title>
        <authorList>
            <person name="Heo J."/>
            <person name="Kim S.-J."/>
            <person name="Kim J.-S."/>
            <person name="Hong S.-B."/>
            <person name="Kwon S.-W."/>
        </authorList>
    </citation>
    <scope>NUCLEOTIDE SEQUENCE [LARGE SCALE GENOMIC DNA]</scope>
    <source>
        <strain evidence="3">26KH-42</strain>
    </source>
</reference>
<keyword evidence="1" id="KW-0812">Transmembrane</keyword>
<dbReference type="OrthoDB" id="1696382at2"/>
<dbReference type="RefSeq" id="WP_133363293.1">
    <property type="nucleotide sequence ID" value="NZ_CP037940.1"/>
</dbReference>
<feature type="transmembrane region" description="Helical" evidence="1">
    <location>
        <begin position="20"/>
        <end position="38"/>
    </location>
</feature>